<dbReference type="EC" id="4.2.1.75" evidence="2"/>
<feature type="domain" description="Tetrapyrrole biosynthesis uroporphyrinogen III synthase" evidence="1">
    <location>
        <begin position="30"/>
        <end position="218"/>
    </location>
</feature>
<dbReference type="Gene3D" id="3.40.50.10090">
    <property type="match status" value="2"/>
</dbReference>
<accession>A8LP84</accession>
<protein>
    <submittedName>
        <fullName evidence="2">Uroporphyrinogen-III synthase</fullName>
        <ecNumber evidence="2">4.2.1.75</ecNumber>
    </submittedName>
</protein>
<evidence type="ECO:0000313" key="3">
    <source>
        <dbReference type="Proteomes" id="UP000006833"/>
    </source>
</evidence>
<name>A8LP84_DINSH</name>
<dbReference type="AlphaFoldDB" id="A8LP84"/>
<dbReference type="EMBL" id="CP000830">
    <property type="protein sequence ID" value="ABV95149.1"/>
    <property type="molecule type" value="Genomic_DNA"/>
</dbReference>
<reference evidence="3" key="1">
    <citation type="journal article" date="2010" name="ISME J.">
        <title>The complete genome sequence of the algal symbiont Dinoroseobacter shibae: a hitchhiker's guide to life in the sea.</title>
        <authorList>
            <person name="Wagner-Dobler I."/>
            <person name="Ballhausen B."/>
            <person name="Berger M."/>
            <person name="Brinkhoff T."/>
            <person name="Buchholz I."/>
            <person name="Bunk B."/>
            <person name="Cypionka H."/>
            <person name="Daniel R."/>
            <person name="Drepper T."/>
            <person name="Gerdts G."/>
            <person name="Hahnke S."/>
            <person name="Han C."/>
            <person name="Jahn D."/>
            <person name="Kalhoefer D."/>
            <person name="Kiss H."/>
            <person name="Klenk H.P."/>
            <person name="Kyrpides N."/>
            <person name="Liebl W."/>
            <person name="Liesegang H."/>
            <person name="Meincke L."/>
            <person name="Pati A."/>
            <person name="Petersen J."/>
            <person name="Piekarski T."/>
            <person name="Pommerenke C."/>
            <person name="Pradella S."/>
            <person name="Pukall R."/>
            <person name="Rabus R."/>
            <person name="Stackebrandt E."/>
            <person name="Thole S."/>
            <person name="Thompson L."/>
            <person name="Tielen P."/>
            <person name="Tomasch J."/>
            <person name="von Jan M."/>
            <person name="Wanphrut N."/>
            <person name="Wichels A."/>
            <person name="Zech H."/>
            <person name="Simon M."/>
        </authorList>
    </citation>
    <scope>NUCLEOTIDE SEQUENCE [LARGE SCALE GENOMIC DNA]</scope>
    <source>
        <strain evidence="3">DSM 16493 / NCIMB 14021 / DFL 12</strain>
    </source>
</reference>
<gene>
    <name evidence="2" type="primary">hemD</name>
    <name evidence="2" type="ordered locus">Dshi_3416</name>
</gene>
<keyword evidence="3" id="KW-1185">Reference proteome</keyword>
<dbReference type="CDD" id="cd06578">
    <property type="entry name" value="HemD"/>
    <property type="match status" value="1"/>
</dbReference>
<dbReference type="RefSeq" id="WP_012180073.1">
    <property type="nucleotide sequence ID" value="NC_009952.1"/>
</dbReference>
<dbReference type="Pfam" id="PF02602">
    <property type="entry name" value="HEM4"/>
    <property type="match status" value="1"/>
</dbReference>
<dbReference type="InterPro" id="IPR003754">
    <property type="entry name" value="4pyrrol_synth_uPrphyn_synth"/>
</dbReference>
<dbReference type="SUPFAM" id="SSF69618">
    <property type="entry name" value="HemD-like"/>
    <property type="match status" value="1"/>
</dbReference>
<dbReference type="eggNOG" id="COG1587">
    <property type="taxonomic scope" value="Bacteria"/>
</dbReference>
<dbReference type="STRING" id="398580.Dshi_3416"/>
<evidence type="ECO:0000259" key="1">
    <source>
        <dbReference type="Pfam" id="PF02602"/>
    </source>
</evidence>
<dbReference type="Proteomes" id="UP000006833">
    <property type="component" value="Chromosome"/>
</dbReference>
<sequence>MVTQPPLPVLLTRPRAQSEQFAATLPPVLRPVISPLLHILHLDDLPPAPETATLIFTSGNGVTAYATQHPGIGQSALCVGTKTTAIARDLGFDAISAEGDARAILDLAAAYPGPFVHVRGKHTTGDIAGALRDLGKEVAEIIAYDQTPVELSETARAILEGPCAVPLFSPRTACLFTNACPTARTAQIIAMSPAVAEQLPEHAYSGISILEKPNAAAMRDALLAYAGGNHLEAGRTSG</sequence>
<proteinExistence type="predicted"/>
<dbReference type="GO" id="GO:0004852">
    <property type="term" value="F:uroporphyrinogen-III synthase activity"/>
    <property type="evidence" value="ECO:0007669"/>
    <property type="project" value="UniProtKB-EC"/>
</dbReference>
<evidence type="ECO:0000313" key="2">
    <source>
        <dbReference type="EMBL" id="ABV95149.1"/>
    </source>
</evidence>
<dbReference type="InterPro" id="IPR036108">
    <property type="entry name" value="4pyrrol_syn_uPrphyn_synt_sf"/>
</dbReference>
<dbReference type="OrthoDB" id="7204250at2"/>
<dbReference type="GO" id="GO:0033014">
    <property type="term" value="P:tetrapyrrole biosynthetic process"/>
    <property type="evidence" value="ECO:0007669"/>
    <property type="project" value="InterPro"/>
</dbReference>
<dbReference type="HOGENOM" id="CLU_011276_10_0_5"/>
<keyword evidence="2" id="KW-0456">Lyase</keyword>
<organism evidence="2 3">
    <name type="scientific">Dinoroseobacter shibae (strain DSM 16493 / NCIMB 14021 / DFL 12)</name>
    <dbReference type="NCBI Taxonomy" id="398580"/>
    <lineage>
        <taxon>Bacteria</taxon>
        <taxon>Pseudomonadati</taxon>
        <taxon>Pseudomonadota</taxon>
        <taxon>Alphaproteobacteria</taxon>
        <taxon>Rhodobacterales</taxon>
        <taxon>Roseobacteraceae</taxon>
        <taxon>Dinoroseobacter</taxon>
    </lineage>
</organism>
<dbReference type="KEGG" id="dsh:Dshi_3416"/>